<dbReference type="NCBIfam" id="NF047719">
    <property type="entry name" value="SCO6745_fam_HTH"/>
    <property type="match status" value="1"/>
</dbReference>
<dbReference type="EMBL" id="BAAAGX010000046">
    <property type="protein sequence ID" value="GAA0283013.1"/>
    <property type="molecule type" value="Genomic_DNA"/>
</dbReference>
<evidence type="ECO:0000313" key="2">
    <source>
        <dbReference type="Proteomes" id="UP001500967"/>
    </source>
</evidence>
<keyword evidence="2" id="KW-1185">Reference proteome</keyword>
<comment type="caution">
    <text evidence="1">The sequence shown here is derived from an EMBL/GenBank/DDBJ whole genome shotgun (WGS) entry which is preliminary data.</text>
</comment>
<dbReference type="RefSeq" id="WP_344654530.1">
    <property type="nucleotide sequence ID" value="NZ_BAAAGX010000046.1"/>
</dbReference>
<reference evidence="1 2" key="1">
    <citation type="journal article" date="2019" name="Int. J. Syst. Evol. Microbiol.">
        <title>The Global Catalogue of Microorganisms (GCM) 10K type strain sequencing project: providing services to taxonomists for standard genome sequencing and annotation.</title>
        <authorList>
            <consortium name="The Broad Institute Genomics Platform"/>
            <consortium name="The Broad Institute Genome Sequencing Center for Infectious Disease"/>
            <person name="Wu L."/>
            <person name="Ma J."/>
        </authorList>
    </citation>
    <scope>NUCLEOTIDE SEQUENCE [LARGE SCALE GENOMIC DNA]</scope>
    <source>
        <strain evidence="1 2">JCM 10425</strain>
    </source>
</reference>
<dbReference type="InterPro" id="IPR054058">
    <property type="entry name" value="HTH_67"/>
</dbReference>
<evidence type="ECO:0000313" key="1">
    <source>
        <dbReference type="EMBL" id="GAA0283013.1"/>
    </source>
</evidence>
<gene>
    <name evidence="1" type="ORF">GCM10009539_83790</name>
</gene>
<dbReference type="Proteomes" id="UP001500967">
    <property type="component" value="Unassembled WGS sequence"/>
</dbReference>
<dbReference type="Pfam" id="PF21863">
    <property type="entry name" value="HTH_67"/>
    <property type="match status" value="1"/>
</dbReference>
<sequence>MPELRDPYPALARRAWQVLEVVHVLSYFAPETRQATDALGLKGYWMGYFGCRAAPLGAVSAATVTATFHNFHPGMVQRAVPDVWGYASPEQLIEARLAGVDASLRRLFGDQVAADPNVGRATELAVEAASAVRGAEVSGRPLAAANAALTVPDEPHLALWHALTVLREHRGDGHVSLLVTGEIGPVEAHILAIASGRSSAELLRTARKWSDEDWDAGVENLVGRGWLREDWTLTPQGVAARETLEDDTDQLASGPYRVLGTEATAELTELLTPLATTIVAAGVLPFPNPVGVPAPGTD</sequence>
<proteinExistence type="predicted"/>
<name>A0ABN0VA40_9ACTN</name>
<evidence type="ECO:0008006" key="3">
    <source>
        <dbReference type="Google" id="ProtNLM"/>
    </source>
</evidence>
<organism evidence="1 2">
    <name type="scientific">Cryptosporangium japonicum</name>
    <dbReference type="NCBI Taxonomy" id="80872"/>
    <lineage>
        <taxon>Bacteria</taxon>
        <taxon>Bacillati</taxon>
        <taxon>Actinomycetota</taxon>
        <taxon>Actinomycetes</taxon>
        <taxon>Cryptosporangiales</taxon>
        <taxon>Cryptosporangiaceae</taxon>
        <taxon>Cryptosporangium</taxon>
    </lineage>
</organism>
<protein>
    <recommendedName>
        <fullName evidence="3">SalK</fullName>
    </recommendedName>
</protein>
<accession>A0ABN0VA40</accession>